<dbReference type="Proteomes" id="UP001347796">
    <property type="component" value="Unassembled WGS sequence"/>
</dbReference>
<sequence>MLSPRAKAFMIDNLLKKENKAEENMTMTCDINGCRQIENHGSSKYVRGENSNKTIQVELHQNDLWTSFHRIGTEMIITKNGRRMFPALRIKIWGTESLSLYKIYIDFISPDSNKYRYHYQSSRWVSTGITDSSTCSSSEQTCLFNAPISGSYLQEQTISFEKLKLTNNPTTSSGKVCLQSMQNYYPRITVAKVSDLQKEGRLQEIYHIIFPQTSFMSVTAYQNQNITQLKIARNPFAKGFRAKSTLRHSINSSQNLLNVKQFQGFKGKGPQFVELKGRCRKYPYVSTWREKPCKEEPHYIIPSIILKIEKHFGTKHSHLCMDQCIANGYYDYYAKHHQYKYQSGIVISQSIKDEI</sequence>
<dbReference type="PROSITE" id="PS01283">
    <property type="entry name" value="TBOX_1"/>
    <property type="match status" value="1"/>
</dbReference>
<dbReference type="InterPro" id="IPR001699">
    <property type="entry name" value="TF_T-box"/>
</dbReference>
<feature type="domain" description="T-box" evidence="7">
    <location>
        <begin position="59"/>
        <end position="242"/>
    </location>
</feature>
<accession>A0AAN8J596</accession>
<dbReference type="SMART" id="SM00425">
    <property type="entry name" value="TBOX"/>
    <property type="match status" value="1"/>
</dbReference>
<evidence type="ECO:0000256" key="1">
    <source>
        <dbReference type="ARBA" id="ARBA00004123"/>
    </source>
</evidence>
<dbReference type="InterPro" id="IPR036960">
    <property type="entry name" value="T-box_sf"/>
</dbReference>
<dbReference type="PANTHER" id="PTHR11267:SF207">
    <property type="entry name" value="OVER COMPENSATING MALES, ISOFORM A"/>
    <property type="match status" value="1"/>
</dbReference>
<dbReference type="EMBL" id="JAZGQO010000014">
    <property type="protein sequence ID" value="KAK6170147.1"/>
    <property type="molecule type" value="Genomic_DNA"/>
</dbReference>
<dbReference type="GO" id="GO:0045893">
    <property type="term" value="P:positive regulation of DNA-templated transcription"/>
    <property type="evidence" value="ECO:0007669"/>
    <property type="project" value="InterPro"/>
</dbReference>
<dbReference type="Gene3D" id="2.60.40.820">
    <property type="entry name" value="Transcription factor, T-box"/>
    <property type="match status" value="1"/>
</dbReference>
<organism evidence="8 9">
    <name type="scientific">Patella caerulea</name>
    <name type="common">Rayed Mediterranean limpet</name>
    <dbReference type="NCBI Taxonomy" id="87958"/>
    <lineage>
        <taxon>Eukaryota</taxon>
        <taxon>Metazoa</taxon>
        <taxon>Spiralia</taxon>
        <taxon>Lophotrochozoa</taxon>
        <taxon>Mollusca</taxon>
        <taxon>Gastropoda</taxon>
        <taxon>Patellogastropoda</taxon>
        <taxon>Patelloidea</taxon>
        <taxon>Patellidae</taxon>
        <taxon>Patella</taxon>
    </lineage>
</organism>
<dbReference type="GO" id="GO:0001708">
    <property type="term" value="P:cell fate specification"/>
    <property type="evidence" value="ECO:0007669"/>
    <property type="project" value="TreeGrafter"/>
</dbReference>
<dbReference type="InterPro" id="IPR008967">
    <property type="entry name" value="p53-like_TF_DNA-bd_sf"/>
</dbReference>
<comment type="subcellular location">
    <subcellularLocation>
        <location evidence="1 6">Nucleus</location>
    </subcellularLocation>
</comment>
<gene>
    <name evidence="8" type="ORF">SNE40_018612</name>
</gene>
<evidence type="ECO:0000256" key="4">
    <source>
        <dbReference type="ARBA" id="ARBA00023163"/>
    </source>
</evidence>
<dbReference type="AlphaFoldDB" id="A0AAN8J596"/>
<dbReference type="Pfam" id="PF00907">
    <property type="entry name" value="T-box"/>
    <property type="match status" value="1"/>
</dbReference>
<dbReference type="GO" id="GO:0000785">
    <property type="term" value="C:chromatin"/>
    <property type="evidence" value="ECO:0007669"/>
    <property type="project" value="TreeGrafter"/>
</dbReference>
<dbReference type="SUPFAM" id="SSF49417">
    <property type="entry name" value="p53-like transcription factors"/>
    <property type="match status" value="1"/>
</dbReference>
<keyword evidence="3 6" id="KW-0238">DNA-binding</keyword>
<evidence type="ECO:0000256" key="3">
    <source>
        <dbReference type="ARBA" id="ARBA00023125"/>
    </source>
</evidence>
<evidence type="ECO:0000313" key="9">
    <source>
        <dbReference type="Proteomes" id="UP001347796"/>
    </source>
</evidence>
<evidence type="ECO:0000259" key="7">
    <source>
        <dbReference type="PROSITE" id="PS50252"/>
    </source>
</evidence>
<name>A0AAN8J596_PATCE</name>
<evidence type="ECO:0000313" key="8">
    <source>
        <dbReference type="EMBL" id="KAK6170147.1"/>
    </source>
</evidence>
<evidence type="ECO:0000256" key="2">
    <source>
        <dbReference type="ARBA" id="ARBA00023015"/>
    </source>
</evidence>
<dbReference type="GO" id="GO:0005634">
    <property type="term" value="C:nucleus"/>
    <property type="evidence" value="ECO:0007669"/>
    <property type="project" value="UniProtKB-SubCell"/>
</dbReference>
<dbReference type="GO" id="GO:0000981">
    <property type="term" value="F:DNA-binding transcription factor activity, RNA polymerase II-specific"/>
    <property type="evidence" value="ECO:0007669"/>
    <property type="project" value="TreeGrafter"/>
</dbReference>
<evidence type="ECO:0000256" key="6">
    <source>
        <dbReference type="PROSITE-ProRule" id="PRU00201"/>
    </source>
</evidence>
<proteinExistence type="predicted"/>
<protein>
    <recommendedName>
        <fullName evidence="7">T-box domain-containing protein</fullName>
    </recommendedName>
</protein>
<dbReference type="InterPro" id="IPR018186">
    <property type="entry name" value="TF_T-box_CS"/>
</dbReference>
<dbReference type="InterPro" id="IPR046360">
    <property type="entry name" value="T-box_DNA-bd"/>
</dbReference>
<evidence type="ECO:0000256" key="5">
    <source>
        <dbReference type="ARBA" id="ARBA00023242"/>
    </source>
</evidence>
<comment type="caution">
    <text evidence="8">The sequence shown here is derived from an EMBL/GenBank/DDBJ whole genome shotgun (WGS) entry which is preliminary data.</text>
</comment>
<dbReference type="PANTHER" id="PTHR11267">
    <property type="entry name" value="T-BOX PROTEIN-RELATED"/>
    <property type="match status" value="1"/>
</dbReference>
<dbReference type="GO" id="GO:0000978">
    <property type="term" value="F:RNA polymerase II cis-regulatory region sequence-specific DNA binding"/>
    <property type="evidence" value="ECO:0007669"/>
    <property type="project" value="InterPro"/>
</dbReference>
<dbReference type="PRINTS" id="PR00937">
    <property type="entry name" value="TBOX"/>
</dbReference>
<dbReference type="PROSITE" id="PS50252">
    <property type="entry name" value="TBOX_3"/>
    <property type="match status" value="1"/>
</dbReference>
<keyword evidence="4" id="KW-0804">Transcription</keyword>
<keyword evidence="9" id="KW-1185">Reference proteome</keyword>
<keyword evidence="2" id="KW-0805">Transcription regulation</keyword>
<comment type="caution">
    <text evidence="6">Lacks conserved residue(s) required for the propagation of feature annotation.</text>
</comment>
<reference evidence="8 9" key="1">
    <citation type="submission" date="2024-01" db="EMBL/GenBank/DDBJ databases">
        <title>The genome of the rayed Mediterranean limpet Patella caerulea (Linnaeus, 1758).</title>
        <authorList>
            <person name="Anh-Thu Weber A."/>
            <person name="Halstead-Nussloch G."/>
        </authorList>
    </citation>
    <scope>NUCLEOTIDE SEQUENCE [LARGE SCALE GENOMIC DNA]</scope>
    <source>
        <strain evidence="8">AATW-2023a</strain>
        <tissue evidence="8">Whole specimen</tissue>
    </source>
</reference>
<keyword evidence="5 6" id="KW-0539">Nucleus</keyword>